<name>A0A2P2QYV9_RHIMU</name>
<evidence type="ECO:0000313" key="1">
    <source>
        <dbReference type="EMBL" id="MBX72170.1"/>
    </source>
</evidence>
<organism evidence="1">
    <name type="scientific">Rhizophora mucronata</name>
    <name type="common">Asiatic mangrove</name>
    <dbReference type="NCBI Taxonomy" id="61149"/>
    <lineage>
        <taxon>Eukaryota</taxon>
        <taxon>Viridiplantae</taxon>
        <taxon>Streptophyta</taxon>
        <taxon>Embryophyta</taxon>
        <taxon>Tracheophyta</taxon>
        <taxon>Spermatophyta</taxon>
        <taxon>Magnoliopsida</taxon>
        <taxon>eudicotyledons</taxon>
        <taxon>Gunneridae</taxon>
        <taxon>Pentapetalae</taxon>
        <taxon>rosids</taxon>
        <taxon>fabids</taxon>
        <taxon>Malpighiales</taxon>
        <taxon>Rhizophoraceae</taxon>
        <taxon>Rhizophora</taxon>
    </lineage>
</organism>
<accession>A0A2P2QYV9</accession>
<protein>
    <submittedName>
        <fullName evidence="1">Uncharacterized protein</fullName>
    </submittedName>
</protein>
<dbReference type="AlphaFoldDB" id="A0A2P2QYV9"/>
<reference evidence="1" key="1">
    <citation type="submission" date="2018-02" db="EMBL/GenBank/DDBJ databases">
        <title>Rhizophora mucronata_Transcriptome.</title>
        <authorList>
            <person name="Meera S.P."/>
            <person name="Sreeshan A."/>
            <person name="Augustine A."/>
        </authorList>
    </citation>
    <scope>NUCLEOTIDE SEQUENCE</scope>
    <source>
        <tissue evidence="1">Leaf</tissue>
    </source>
</reference>
<sequence>MVNRSRSNPFGILATKVVNGVYRFYGLRLSCVEAEHMERSVMMDSHKVGKHKEAIQS</sequence>
<proteinExistence type="predicted"/>
<dbReference type="EMBL" id="GGEC01091686">
    <property type="protein sequence ID" value="MBX72170.1"/>
    <property type="molecule type" value="Transcribed_RNA"/>
</dbReference>